<evidence type="ECO:0000313" key="3">
    <source>
        <dbReference type="Proteomes" id="UP000299102"/>
    </source>
</evidence>
<evidence type="ECO:0000256" key="1">
    <source>
        <dbReference type="SAM" id="MobiDB-lite"/>
    </source>
</evidence>
<keyword evidence="3" id="KW-1185">Reference proteome</keyword>
<reference evidence="2 3" key="1">
    <citation type="journal article" date="2019" name="Commun. Biol.">
        <title>The bagworm genome reveals a unique fibroin gene that provides high tensile strength.</title>
        <authorList>
            <person name="Kono N."/>
            <person name="Nakamura H."/>
            <person name="Ohtoshi R."/>
            <person name="Tomita M."/>
            <person name="Numata K."/>
            <person name="Arakawa K."/>
        </authorList>
    </citation>
    <scope>NUCLEOTIDE SEQUENCE [LARGE SCALE GENOMIC DNA]</scope>
</reference>
<dbReference type="EMBL" id="BGZK01004670">
    <property type="protein sequence ID" value="GBP10263.1"/>
    <property type="molecule type" value="Genomic_DNA"/>
</dbReference>
<feature type="compositionally biased region" description="Basic and acidic residues" evidence="1">
    <location>
        <begin position="1"/>
        <end position="19"/>
    </location>
</feature>
<feature type="region of interest" description="Disordered" evidence="1">
    <location>
        <begin position="1"/>
        <end position="54"/>
    </location>
</feature>
<organism evidence="2 3">
    <name type="scientific">Eumeta variegata</name>
    <name type="common">Bagworm moth</name>
    <name type="synonym">Eumeta japonica</name>
    <dbReference type="NCBI Taxonomy" id="151549"/>
    <lineage>
        <taxon>Eukaryota</taxon>
        <taxon>Metazoa</taxon>
        <taxon>Ecdysozoa</taxon>
        <taxon>Arthropoda</taxon>
        <taxon>Hexapoda</taxon>
        <taxon>Insecta</taxon>
        <taxon>Pterygota</taxon>
        <taxon>Neoptera</taxon>
        <taxon>Endopterygota</taxon>
        <taxon>Lepidoptera</taxon>
        <taxon>Glossata</taxon>
        <taxon>Ditrysia</taxon>
        <taxon>Tineoidea</taxon>
        <taxon>Psychidae</taxon>
        <taxon>Oiketicinae</taxon>
        <taxon>Eumeta</taxon>
    </lineage>
</organism>
<dbReference type="AlphaFoldDB" id="A0A4C1T6Z0"/>
<protein>
    <submittedName>
        <fullName evidence="2">Uncharacterized protein</fullName>
    </submittedName>
</protein>
<gene>
    <name evidence="2" type="ORF">EVAR_73868_1</name>
</gene>
<accession>A0A4C1T6Z0</accession>
<name>A0A4C1T6Z0_EUMVA</name>
<comment type="caution">
    <text evidence="2">The sequence shown here is derived from an EMBL/GenBank/DDBJ whole genome shotgun (WGS) entry which is preliminary data.</text>
</comment>
<evidence type="ECO:0000313" key="2">
    <source>
        <dbReference type="EMBL" id="GBP10263.1"/>
    </source>
</evidence>
<sequence length="107" mass="12006">MFEIVKEESPRYTNPRDNDIITLKQGSKSNPKERQKAFSPLKIRPPIPDGGLPRPLYLESRTSRCFDRPGYNPHGDNIQVTITYVVCVEEYLVSAKPSGMGPGVSDI</sequence>
<proteinExistence type="predicted"/>
<dbReference type="Proteomes" id="UP000299102">
    <property type="component" value="Unassembled WGS sequence"/>
</dbReference>